<feature type="domain" description="Gamma-secretase-activating protein C-terminal" evidence="2">
    <location>
        <begin position="580"/>
        <end position="690"/>
    </location>
</feature>
<evidence type="ECO:0000313" key="3">
    <source>
        <dbReference type="EMBL" id="KAK3102613.1"/>
    </source>
</evidence>
<dbReference type="PANTHER" id="PTHR13630">
    <property type="entry name" value="GAMMA-SECRETASE-ACTIVATING PROTEIN"/>
    <property type="match status" value="1"/>
</dbReference>
<feature type="region of interest" description="Disordered" evidence="1">
    <location>
        <begin position="228"/>
        <end position="257"/>
    </location>
</feature>
<dbReference type="PANTHER" id="PTHR13630:SF1">
    <property type="entry name" value="GAMMA-SECRETASE-ACTIVATING PROTEIN"/>
    <property type="match status" value="1"/>
</dbReference>
<dbReference type="InterPro" id="IPR028010">
    <property type="entry name" value="GSAP_C_dom"/>
</dbReference>
<feature type="compositionally biased region" description="Polar residues" evidence="1">
    <location>
        <begin position="477"/>
        <end position="495"/>
    </location>
</feature>
<dbReference type="GO" id="GO:1902004">
    <property type="term" value="P:positive regulation of amyloid-beta formation"/>
    <property type="evidence" value="ECO:0007669"/>
    <property type="project" value="TreeGrafter"/>
</dbReference>
<feature type="compositionally biased region" description="Low complexity" evidence="1">
    <location>
        <begin position="156"/>
        <end position="165"/>
    </location>
</feature>
<name>A0AA88YD94_PINIB</name>
<protein>
    <recommendedName>
        <fullName evidence="2">Gamma-secretase-activating protein C-terminal domain-containing protein</fullName>
    </recommendedName>
</protein>
<dbReference type="AlphaFoldDB" id="A0AA88YD94"/>
<feature type="region of interest" description="Disordered" evidence="1">
    <location>
        <begin position="139"/>
        <end position="168"/>
    </location>
</feature>
<proteinExistence type="predicted"/>
<evidence type="ECO:0000259" key="2">
    <source>
        <dbReference type="Pfam" id="PF14959"/>
    </source>
</evidence>
<feature type="region of interest" description="Disordered" evidence="1">
    <location>
        <begin position="477"/>
        <end position="515"/>
    </location>
</feature>
<comment type="caution">
    <text evidence="3">The sequence shown here is derived from an EMBL/GenBank/DDBJ whole genome shotgun (WGS) entry which is preliminary data.</text>
</comment>
<organism evidence="3 4">
    <name type="scientific">Pinctada imbricata</name>
    <name type="common">Atlantic pearl-oyster</name>
    <name type="synonym">Pinctada martensii</name>
    <dbReference type="NCBI Taxonomy" id="66713"/>
    <lineage>
        <taxon>Eukaryota</taxon>
        <taxon>Metazoa</taxon>
        <taxon>Spiralia</taxon>
        <taxon>Lophotrochozoa</taxon>
        <taxon>Mollusca</taxon>
        <taxon>Bivalvia</taxon>
        <taxon>Autobranchia</taxon>
        <taxon>Pteriomorphia</taxon>
        <taxon>Pterioida</taxon>
        <taxon>Pterioidea</taxon>
        <taxon>Pteriidae</taxon>
        <taxon>Pinctada</taxon>
    </lineage>
</organism>
<dbReference type="EMBL" id="VSWD01000005">
    <property type="protein sequence ID" value="KAK3102613.1"/>
    <property type="molecule type" value="Genomic_DNA"/>
</dbReference>
<dbReference type="InterPro" id="IPR026172">
    <property type="entry name" value="GSAP_fam"/>
</dbReference>
<sequence>MIIMLHRESIGLYKIYLGRVGEKGVIMKDQPKTEQLVRKFFWCQWDAMHQRLYYIHYRKRSETDKTNFQAILSSIQFYHNAKYDNITLSIEPPLFLLADLICLLFYFLLDPFLNVSVLTQPNGTFCICHQQLETPYSMDRKTPVKRTRKSPAQVTPSPLSLPSLSESDDDSVELNYYICMVHHGDYLMVLLPGHFVHLLNVGIEFEPCHHILLHDKNFKASISIASPSPKTGTATSGKSVSPSGSHDQSPGQQQSTSSHTEFSALSVLAEKMCTLSNACLYEIMRDMPTGGCLYNYKTGEIWKVILNLEVLISTFVSCYMPTSRLALLHYVVTRTRDFFLVKRLFEMISNDIASMEVPGLLAEFLIGTTYTTMRRQIERESLKLLPFTMSETFRGQFEKNIEGERVARISYSSLHTINIGTKTAKERQQKRGSFGEDMWDVLRRHLHWMQLEKYPRFSHKAVKRQIEKLLKDSQKSNLVGTRTTTSQDSSFLSSLHNHRKRSESPGPINPTFSNMRRVRPDTVLGQAPPFLQGNNITDTSAEIVAVTKNILTSHMNKYARKEVRLKGETVALEYVAAQIQQSRQLCHLLWTLRGPLLLHNDLNFLPTLTDPSTEDEYELYLLYQRYYQTCQELAYPIPLGFVPYFTALGYRNLSTCVFLQYVDQGILQLTGDFLAQVLADIPDDQAGVKIKQSIISRLPQPFAEGCYKEWNHPRCQRYFAHKQVSDALSAHDLSRNGITSNLEEYTPRNREIQDQMSHPASHTPGSTSVPIDFHCLEEVQYYLSGIDPKSTKQGIHNYIESKGAKILHLILFKPRSSFARMTAKVNVRPQDADLLDDDDFWSPGVRCRRWFSARAWEERCMRRNEDAYEDWGEITADD</sequence>
<evidence type="ECO:0000313" key="4">
    <source>
        <dbReference type="Proteomes" id="UP001186944"/>
    </source>
</evidence>
<accession>A0AA88YD94</accession>
<dbReference type="GO" id="GO:0005802">
    <property type="term" value="C:trans-Golgi network"/>
    <property type="evidence" value="ECO:0007669"/>
    <property type="project" value="TreeGrafter"/>
</dbReference>
<reference evidence="3" key="1">
    <citation type="submission" date="2019-08" db="EMBL/GenBank/DDBJ databases">
        <title>The improved chromosome-level genome for the pearl oyster Pinctada fucata martensii using PacBio sequencing and Hi-C.</title>
        <authorList>
            <person name="Zheng Z."/>
        </authorList>
    </citation>
    <scope>NUCLEOTIDE SEQUENCE</scope>
    <source>
        <strain evidence="3">ZZ-2019</strain>
        <tissue evidence="3">Adductor muscle</tissue>
    </source>
</reference>
<dbReference type="Pfam" id="PF14959">
    <property type="entry name" value="GSAP-16"/>
    <property type="match status" value="1"/>
</dbReference>
<evidence type="ECO:0000256" key="1">
    <source>
        <dbReference type="SAM" id="MobiDB-lite"/>
    </source>
</evidence>
<gene>
    <name evidence="3" type="ORF">FSP39_012649</name>
</gene>
<keyword evidence="4" id="KW-1185">Reference proteome</keyword>
<dbReference type="Proteomes" id="UP001186944">
    <property type="component" value="Unassembled WGS sequence"/>
</dbReference>